<dbReference type="AlphaFoldDB" id="A0A1I4Z224"/>
<evidence type="ECO:0000313" key="4">
    <source>
        <dbReference type="Proteomes" id="UP000199398"/>
    </source>
</evidence>
<keyword evidence="1" id="KW-0812">Transmembrane</keyword>
<protein>
    <submittedName>
        <fullName evidence="3">Uncharacterized protein</fullName>
    </submittedName>
</protein>
<dbReference type="RefSeq" id="WP_093152405.1">
    <property type="nucleotide sequence ID" value="NZ_FOUP01000004.1"/>
</dbReference>
<evidence type="ECO:0000313" key="3">
    <source>
        <dbReference type="EMBL" id="SFN44093.1"/>
    </source>
</evidence>
<dbReference type="EMBL" id="FOUP01000004">
    <property type="protein sequence ID" value="SFN44093.1"/>
    <property type="molecule type" value="Genomic_DNA"/>
</dbReference>
<evidence type="ECO:0000313" key="5">
    <source>
        <dbReference type="Proteomes" id="UP000270697"/>
    </source>
</evidence>
<reference evidence="2 5" key="2">
    <citation type="submission" date="2018-10" db="EMBL/GenBank/DDBJ databases">
        <title>Sequencing the genomes of 1000 actinobacteria strains.</title>
        <authorList>
            <person name="Klenk H.-P."/>
        </authorList>
    </citation>
    <scope>NUCLEOTIDE SEQUENCE [LARGE SCALE GENOMIC DNA]</scope>
    <source>
        <strain evidence="2 5">DSM 45119</strain>
    </source>
</reference>
<evidence type="ECO:0000313" key="2">
    <source>
        <dbReference type="EMBL" id="RKT82892.1"/>
    </source>
</evidence>
<proteinExistence type="predicted"/>
<evidence type="ECO:0000256" key="1">
    <source>
        <dbReference type="SAM" id="Phobius"/>
    </source>
</evidence>
<keyword evidence="1" id="KW-0472">Membrane</keyword>
<reference evidence="3 4" key="1">
    <citation type="submission" date="2016-10" db="EMBL/GenBank/DDBJ databases">
        <authorList>
            <person name="de Groot N.N."/>
        </authorList>
    </citation>
    <scope>NUCLEOTIDE SEQUENCE [LARGE SCALE GENOMIC DNA]</scope>
    <source>
        <strain evidence="3 4">CPCC 201259</strain>
    </source>
</reference>
<dbReference type="Proteomes" id="UP000199398">
    <property type="component" value="Unassembled WGS sequence"/>
</dbReference>
<dbReference type="OrthoDB" id="3700124at2"/>
<organism evidence="3 4">
    <name type="scientific">Saccharopolyspora antimicrobica</name>
    <dbReference type="NCBI Taxonomy" id="455193"/>
    <lineage>
        <taxon>Bacteria</taxon>
        <taxon>Bacillati</taxon>
        <taxon>Actinomycetota</taxon>
        <taxon>Actinomycetes</taxon>
        <taxon>Pseudonocardiales</taxon>
        <taxon>Pseudonocardiaceae</taxon>
        <taxon>Saccharopolyspora</taxon>
    </lineage>
</organism>
<accession>A0A1I4Z224</accession>
<dbReference type="STRING" id="455193.SAMN05421805_104369"/>
<keyword evidence="5" id="KW-1185">Reference proteome</keyword>
<name>A0A1I4Z224_9PSEU</name>
<feature type="transmembrane region" description="Helical" evidence="1">
    <location>
        <begin position="83"/>
        <end position="102"/>
    </location>
</feature>
<keyword evidence="1" id="KW-1133">Transmembrane helix</keyword>
<gene>
    <name evidence="2" type="ORF">ATL45_1152</name>
    <name evidence="3" type="ORF">SAMN05421805_104369</name>
</gene>
<sequence>MAPARPAVLTPLVAVAATAVGVLVLFFGQSTLSPTLVEALCPAPDCALGIGLWLIVGAVLAPLISLIAGFLLRRSDRPVGRGLHIALWCVAAYLAESVVLWITV</sequence>
<dbReference type="EMBL" id="RBXX01000002">
    <property type="protein sequence ID" value="RKT82892.1"/>
    <property type="molecule type" value="Genomic_DNA"/>
</dbReference>
<feature type="transmembrane region" description="Helical" evidence="1">
    <location>
        <begin position="49"/>
        <end position="71"/>
    </location>
</feature>
<dbReference type="Proteomes" id="UP000270697">
    <property type="component" value="Unassembled WGS sequence"/>
</dbReference>